<dbReference type="Proteomes" id="UP001430953">
    <property type="component" value="Unassembled WGS sequence"/>
</dbReference>
<accession>A0AAW2E955</accession>
<gene>
    <name evidence="1" type="ORF">PUN28_020764</name>
</gene>
<organism evidence="1 2">
    <name type="scientific">Cardiocondyla obscurior</name>
    <dbReference type="NCBI Taxonomy" id="286306"/>
    <lineage>
        <taxon>Eukaryota</taxon>
        <taxon>Metazoa</taxon>
        <taxon>Ecdysozoa</taxon>
        <taxon>Arthropoda</taxon>
        <taxon>Hexapoda</taxon>
        <taxon>Insecta</taxon>
        <taxon>Pterygota</taxon>
        <taxon>Neoptera</taxon>
        <taxon>Endopterygota</taxon>
        <taxon>Hymenoptera</taxon>
        <taxon>Apocrita</taxon>
        <taxon>Aculeata</taxon>
        <taxon>Formicoidea</taxon>
        <taxon>Formicidae</taxon>
        <taxon>Myrmicinae</taxon>
        <taxon>Cardiocondyla</taxon>
    </lineage>
</organism>
<evidence type="ECO:0000313" key="2">
    <source>
        <dbReference type="Proteomes" id="UP001430953"/>
    </source>
</evidence>
<dbReference type="AlphaFoldDB" id="A0AAW2E955"/>
<protein>
    <submittedName>
        <fullName evidence="1">Uncharacterized protein</fullName>
    </submittedName>
</protein>
<name>A0AAW2E955_9HYME</name>
<sequence length="114" mass="13792">MNVNTEINVANINKKSGEEFGEKLKLELEKYYCVYYDTGWYIRRKLHIEKNTCQIKFLYSNLDEFRWPKKDDIKKVNIKFILCEPITLNGVNFFTISKQERSRIQKKLKKFKNT</sequence>
<proteinExistence type="predicted"/>
<keyword evidence="2" id="KW-1185">Reference proteome</keyword>
<comment type="caution">
    <text evidence="1">The sequence shown here is derived from an EMBL/GenBank/DDBJ whole genome shotgun (WGS) entry which is preliminary data.</text>
</comment>
<dbReference type="EMBL" id="JADYXP020000034">
    <property type="protein sequence ID" value="KAL0098819.1"/>
    <property type="molecule type" value="Genomic_DNA"/>
</dbReference>
<reference evidence="1 2" key="1">
    <citation type="submission" date="2023-03" db="EMBL/GenBank/DDBJ databases">
        <title>High recombination rates correlate with genetic variation in Cardiocondyla obscurior ants.</title>
        <authorList>
            <person name="Errbii M."/>
        </authorList>
    </citation>
    <scope>NUCLEOTIDE SEQUENCE [LARGE SCALE GENOMIC DNA]</scope>
    <source>
        <strain evidence="1">Alpha-2009</strain>
        <tissue evidence="1">Whole body</tissue>
    </source>
</reference>
<evidence type="ECO:0000313" key="1">
    <source>
        <dbReference type="EMBL" id="KAL0098819.1"/>
    </source>
</evidence>